<comment type="cofactor">
    <cofactor evidence="1">
        <name>[4Fe-4S] cluster</name>
        <dbReference type="ChEBI" id="CHEBI:49883"/>
    </cofactor>
</comment>
<dbReference type="PANTHER" id="PTHR43409:SF3">
    <property type="entry name" value="HYPOTHETICAL METHYLTRANSFERASE"/>
    <property type="match status" value="1"/>
</dbReference>
<dbReference type="InterPro" id="IPR034530">
    <property type="entry name" value="HpnP-like"/>
</dbReference>
<dbReference type="InterPro" id="IPR006158">
    <property type="entry name" value="Cobalamin-bd"/>
</dbReference>
<dbReference type="CDD" id="cd01335">
    <property type="entry name" value="Radical_SAM"/>
    <property type="match status" value="1"/>
</dbReference>
<evidence type="ECO:0000313" key="7">
    <source>
        <dbReference type="EMBL" id="KPK72460.1"/>
    </source>
</evidence>
<protein>
    <submittedName>
        <fullName evidence="7">Radical SAM protein</fullName>
    </submittedName>
</protein>
<dbReference type="InterPro" id="IPR034466">
    <property type="entry name" value="Methyltransferase_Class_B"/>
</dbReference>
<feature type="domain" description="Radical SAM core" evidence="6">
    <location>
        <begin position="159"/>
        <end position="392"/>
    </location>
</feature>
<dbReference type="PANTHER" id="PTHR43409">
    <property type="entry name" value="ANAEROBIC MAGNESIUM-PROTOPORPHYRIN IX MONOMETHYL ESTER CYCLASE-RELATED"/>
    <property type="match status" value="1"/>
</dbReference>
<dbReference type="Pfam" id="PF04055">
    <property type="entry name" value="Radical_SAM"/>
    <property type="match status" value="1"/>
</dbReference>
<dbReference type="Pfam" id="PF13282">
    <property type="entry name" value="DUF4070"/>
    <property type="match status" value="1"/>
</dbReference>
<dbReference type="Pfam" id="PF02310">
    <property type="entry name" value="B12-binding"/>
    <property type="match status" value="1"/>
</dbReference>
<evidence type="ECO:0000256" key="4">
    <source>
        <dbReference type="ARBA" id="ARBA00023004"/>
    </source>
</evidence>
<dbReference type="Gene3D" id="3.80.30.20">
    <property type="entry name" value="tm_1862 like domain"/>
    <property type="match status" value="1"/>
</dbReference>
<dbReference type="EMBL" id="LJUO01000031">
    <property type="protein sequence ID" value="KPK72460.1"/>
    <property type="molecule type" value="Genomic_DNA"/>
</dbReference>
<keyword evidence="5" id="KW-0411">Iron-sulfur</keyword>
<organism evidence="7 8">
    <name type="scientific">candidate division WOR_3 bacterium SM23_60</name>
    <dbReference type="NCBI Taxonomy" id="1703780"/>
    <lineage>
        <taxon>Bacteria</taxon>
        <taxon>Bacteria division WOR-3</taxon>
    </lineage>
</organism>
<dbReference type="InterPro" id="IPR025274">
    <property type="entry name" value="DUF4070"/>
</dbReference>
<dbReference type="InterPro" id="IPR051198">
    <property type="entry name" value="BchE-like"/>
</dbReference>
<comment type="caution">
    <text evidence="7">The sequence shown here is derived from an EMBL/GenBank/DDBJ whole genome shotgun (WGS) entry which is preliminary data.</text>
</comment>
<dbReference type="Gene3D" id="3.40.50.280">
    <property type="entry name" value="Cobalamin-binding domain"/>
    <property type="match status" value="1"/>
</dbReference>
<dbReference type="SFLD" id="SFLDS00029">
    <property type="entry name" value="Radical_SAM"/>
    <property type="match status" value="1"/>
</dbReference>
<reference evidence="7 8" key="1">
    <citation type="journal article" date="2015" name="Microbiome">
        <title>Genomic resolution of linkages in carbon, nitrogen, and sulfur cycling among widespread estuary sediment bacteria.</title>
        <authorList>
            <person name="Baker B.J."/>
            <person name="Lazar C.S."/>
            <person name="Teske A.P."/>
            <person name="Dick G.J."/>
        </authorList>
    </citation>
    <scope>NUCLEOTIDE SEQUENCE [LARGE SCALE GENOMIC DNA]</scope>
    <source>
        <strain evidence="7">SM23_60</strain>
    </source>
</reference>
<evidence type="ECO:0000313" key="8">
    <source>
        <dbReference type="Proteomes" id="UP000051096"/>
    </source>
</evidence>
<dbReference type="AlphaFoldDB" id="A0A0S8GKS3"/>
<dbReference type="PATRIC" id="fig|1703780.3.peg.2095"/>
<keyword evidence="3" id="KW-0479">Metal-binding</keyword>
<evidence type="ECO:0000256" key="5">
    <source>
        <dbReference type="ARBA" id="ARBA00023014"/>
    </source>
</evidence>
<gene>
    <name evidence="7" type="ORF">AMJ87_04655</name>
</gene>
<dbReference type="SMART" id="SM00729">
    <property type="entry name" value="Elp3"/>
    <property type="match status" value="1"/>
</dbReference>
<dbReference type="Proteomes" id="UP000051096">
    <property type="component" value="Unassembled WGS sequence"/>
</dbReference>
<dbReference type="GO" id="GO:0005829">
    <property type="term" value="C:cytosol"/>
    <property type="evidence" value="ECO:0007669"/>
    <property type="project" value="TreeGrafter"/>
</dbReference>
<dbReference type="SUPFAM" id="SSF102114">
    <property type="entry name" value="Radical SAM enzymes"/>
    <property type="match status" value="1"/>
</dbReference>
<dbReference type="InterPro" id="IPR058240">
    <property type="entry name" value="rSAM_sf"/>
</dbReference>
<proteinExistence type="predicted"/>
<sequence length="505" mass="58413">MKILLVYPKNPDTFWSFKHALRFIFKKSTNPPLGLLTVASMLPSEWEKRLVDMNVNALTDRDIEWADYVFVSAATIQKKSVGEIIQRCKAKKVKIVAGGPLFTSSYDEYEHIDHLVLNEAEITLPRFLSDLRKGQARHKYASDEWADLSETPVPDWSLLKMRKYASMSIQYSRGCPFDCDFCDIPLLYGHKPRVKDKNQIITELQNLYNRGWRGVVFFVDDNFIGNKRSLKAEVLPAVAEWMKRMKYPFTFLTQASVNLADDEELMRLMVQASFNTVFVGIETPDEESLAECGKRQNKNRNLVECVKKIQQFGLQVQGGFIVGFDNDPHTIFERQIRFIQNSGIVTAMVGLLNAVRGTKLYQRLHHENRLLTEATGDNTDCSINFVPKMQYATLMEGYRKIVRTIYSPDHFYARVKQFLENYKPLHNGLGRLSLSEIKAFIMSIFVLGIKEKERFHYWRLFLWSVFSRPRLAPLAVTFAIYGFHFRRVFERMTYDSGSELAAGCS</sequence>
<dbReference type="GO" id="GO:0031419">
    <property type="term" value="F:cobalamin binding"/>
    <property type="evidence" value="ECO:0007669"/>
    <property type="project" value="InterPro"/>
</dbReference>
<keyword evidence="2" id="KW-0949">S-adenosyl-L-methionine</keyword>
<accession>A0A0S8GKS3</accession>
<evidence type="ECO:0000256" key="3">
    <source>
        <dbReference type="ARBA" id="ARBA00022723"/>
    </source>
</evidence>
<evidence type="ECO:0000256" key="2">
    <source>
        <dbReference type="ARBA" id="ARBA00022691"/>
    </source>
</evidence>
<dbReference type="GO" id="GO:0051539">
    <property type="term" value="F:4 iron, 4 sulfur cluster binding"/>
    <property type="evidence" value="ECO:0007669"/>
    <property type="project" value="UniProtKB-KW"/>
</dbReference>
<dbReference type="InterPro" id="IPR007197">
    <property type="entry name" value="rSAM"/>
</dbReference>
<dbReference type="SFLD" id="SFLDG01123">
    <property type="entry name" value="methyltransferase_(Class_B)"/>
    <property type="match status" value="1"/>
</dbReference>
<evidence type="ECO:0000259" key="6">
    <source>
        <dbReference type="PROSITE" id="PS51918"/>
    </source>
</evidence>
<dbReference type="InterPro" id="IPR023404">
    <property type="entry name" value="rSAM_horseshoe"/>
</dbReference>
<keyword evidence="4" id="KW-0408">Iron</keyword>
<dbReference type="SFLD" id="SFLDG01082">
    <property type="entry name" value="B12-binding_domain_containing"/>
    <property type="match status" value="1"/>
</dbReference>
<dbReference type="SFLD" id="SFLDF00303">
    <property type="entry name" value="hopanoid_C2-methyltransferase"/>
    <property type="match status" value="1"/>
</dbReference>
<dbReference type="GO" id="GO:0003824">
    <property type="term" value="F:catalytic activity"/>
    <property type="evidence" value="ECO:0007669"/>
    <property type="project" value="InterPro"/>
</dbReference>
<dbReference type="PROSITE" id="PS51918">
    <property type="entry name" value="RADICAL_SAM"/>
    <property type="match status" value="1"/>
</dbReference>
<name>A0A0S8GKS3_UNCW3</name>
<evidence type="ECO:0000256" key="1">
    <source>
        <dbReference type="ARBA" id="ARBA00001966"/>
    </source>
</evidence>
<dbReference type="InterPro" id="IPR006638">
    <property type="entry name" value="Elp3/MiaA/NifB-like_rSAM"/>
</dbReference>
<dbReference type="GO" id="GO:0046872">
    <property type="term" value="F:metal ion binding"/>
    <property type="evidence" value="ECO:0007669"/>
    <property type="project" value="UniProtKB-KW"/>
</dbReference>